<keyword evidence="2" id="KW-0963">Cytoplasm</keyword>
<dbReference type="GO" id="GO:0003727">
    <property type="term" value="F:single-stranded RNA binding"/>
    <property type="evidence" value="ECO:0007669"/>
    <property type="project" value="TreeGrafter"/>
</dbReference>
<dbReference type="GO" id="GO:0005737">
    <property type="term" value="C:cytoplasm"/>
    <property type="evidence" value="ECO:0007669"/>
    <property type="project" value="UniProtKB-SubCell"/>
</dbReference>
<gene>
    <name evidence="7" type="ORF">Cni_G10180</name>
</gene>
<keyword evidence="3" id="KW-0540">Nuclease</keyword>
<dbReference type="PANTHER" id="PTHR28511">
    <property type="entry name" value="ENDONUCLEASE V"/>
    <property type="match status" value="1"/>
</dbReference>
<dbReference type="Pfam" id="PF04493">
    <property type="entry name" value="Endonuclease_5"/>
    <property type="match status" value="2"/>
</dbReference>
<comment type="subcellular location">
    <subcellularLocation>
        <location evidence="1">Cytoplasm</location>
    </subcellularLocation>
</comment>
<dbReference type="Gene3D" id="3.30.2170.10">
    <property type="entry name" value="archaeoglobus fulgidus dsm 4304 superfamily"/>
    <property type="match status" value="2"/>
</dbReference>
<feature type="region of interest" description="Disordered" evidence="6">
    <location>
        <begin position="1"/>
        <end position="57"/>
    </location>
</feature>
<evidence type="ECO:0000256" key="6">
    <source>
        <dbReference type="SAM" id="MobiDB-lite"/>
    </source>
</evidence>
<dbReference type="GO" id="GO:0016891">
    <property type="term" value="F:RNA endonuclease activity producing 5'-phosphomonoesters, hydrolytic mechanism"/>
    <property type="evidence" value="ECO:0007669"/>
    <property type="project" value="TreeGrafter"/>
</dbReference>
<organism evidence="7 8">
    <name type="scientific">Canna indica</name>
    <name type="common">Indian-shot</name>
    <dbReference type="NCBI Taxonomy" id="4628"/>
    <lineage>
        <taxon>Eukaryota</taxon>
        <taxon>Viridiplantae</taxon>
        <taxon>Streptophyta</taxon>
        <taxon>Embryophyta</taxon>
        <taxon>Tracheophyta</taxon>
        <taxon>Spermatophyta</taxon>
        <taxon>Magnoliopsida</taxon>
        <taxon>Liliopsida</taxon>
        <taxon>Zingiberales</taxon>
        <taxon>Cannaceae</taxon>
        <taxon>Canna</taxon>
    </lineage>
</organism>
<accession>A0AAQ3K3P2</accession>
<dbReference type="PANTHER" id="PTHR28511:SF1">
    <property type="entry name" value="ENDONUCLEASE V"/>
    <property type="match status" value="1"/>
</dbReference>
<feature type="compositionally biased region" description="Low complexity" evidence="6">
    <location>
        <begin position="18"/>
        <end position="27"/>
    </location>
</feature>
<evidence type="ECO:0000256" key="5">
    <source>
        <dbReference type="ARBA" id="ARBA00022801"/>
    </source>
</evidence>
<dbReference type="Proteomes" id="UP001327560">
    <property type="component" value="Chromosome 3"/>
</dbReference>
<evidence type="ECO:0000256" key="4">
    <source>
        <dbReference type="ARBA" id="ARBA00022759"/>
    </source>
</evidence>
<evidence type="ECO:0000256" key="3">
    <source>
        <dbReference type="ARBA" id="ARBA00022722"/>
    </source>
</evidence>
<evidence type="ECO:0000313" key="7">
    <source>
        <dbReference type="EMBL" id="WOL01464.1"/>
    </source>
</evidence>
<dbReference type="EMBL" id="CP136892">
    <property type="protein sequence ID" value="WOL01464.1"/>
    <property type="molecule type" value="Genomic_DNA"/>
</dbReference>
<keyword evidence="4 7" id="KW-0255">Endonuclease</keyword>
<evidence type="ECO:0000256" key="1">
    <source>
        <dbReference type="ARBA" id="ARBA00004496"/>
    </source>
</evidence>
<proteinExistence type="predicted"/>
<keyword evidence="5" id="KW-0378">Hydrolase</keyword>
<protein>
    <submittedName>
        <fullName evidence="7">Endonuclease V isoform X5</fullName>
    </submittedName>
</protein>
<evidence type="ECO:0000256" key="2">
    <source>
        <dbReference type="ARBA" id="ARBA00022490"/>
    </source>
</evidence>
<dbReference type="AlphaFoldDB" id="A0AAQ3K3P2"/>
<reference evidence="7 8" key="1">
    <citation type="submission" date="2023-10" db="EMBL/GenBank/DDBJ databases">
        <title>Chromosome-scale genome assembly provides insights into flower coloration mechanisms of Canna indica.</title>
        <authorList>
            <person name="Li C."/>
        </authorList>
    </citation>
    <scope>NUCLEOTIDE SEQUENCE [LARGE SCALE GENOMIC DNA]</scope>
    <source>
        <tissue evidence="7">Flower</tissue>
    </source>
</reference>
<dbReference type="InterPro" id="IPR007581">
    <property type="entry name" value="Endonuclease-V"/>
</dbReference>
<name>A0AAQ3K3P2_9LILI</name>
<sequence length="246" mass="26496">MQTTLGIKRKTDGEQGTSYYSSSISSSPHAAGLPRLRTDPLPAAGHPDVPATTAPASVGNGEAASVYLPRRSDAAASYDVMRAAGVRYGDVSFINEQYRQIYEFLGVSHECSYQSSSLGLSYLIFRIDHLDCAFNCFSSPCSHFKLLIYSLFVTLGLLMVDGNGLLHPRGLGLACHLGILANLPTIGIGKNAMRSSLGSSKPIYVSIGHRLSLDSTVAVVVVKACCKYRIPEPIRKNFVEDGQYNS</sequence>
<dbReference type="GO" id="GO:0005730">
    <property type="term" value="C:nucleolus"/>
    <property type="evidence" value="ECO:0007669"/>
    <property type="project" value="TreeGrafter"/>
</dbReference>
<dbReference type="GO" id="GO:0006281">
    <property type="term" value="P:DNA repair"/>
    <property type="evidence" value="ECO:0007669"/>
    <property type="project" value="InterPro"/>
</dbReference>
<keyword evidence="8" id="KW-1185">Reference proteome</keyword>
<evidence type="ECO:0000313" key="8">
    <source>
        <dbReference type="Proteomes" id="UP001327560"/>
    </source>
</evidence>